<dbReference type="RefSeq" id="WP_182775101.1">
    <property type="nucleotide sequence ID" value="NZ_BAAAHW010000019.1"/>
</dbReference>
<accession>A0A7W3RJN8</accession>
<sequence>MTSAGDRLFGRFDAVGAWRRLADASVNYSRDEVRRPAWNFDVHRIALPAEPPGPPTPTGSWTHARRMVRDYEFSPPEIVRALYDPTAPLLGRDMLLEARFNAIHFYCGVRVTEVVDETRDGTDHVWGWAYETLDGHLERGKVTYEVVKHGRTGAVEFLATSYSQGAPALGPVTSLGWRLFGRRTQLRFYRRCGQRIRASVEAALRGEPVPPRPARRVGDLVCAPSDAKAHRLDALAIQRISPA</sequence>
<name>A0A7W3RJN8_STRMR</name>
<dbReference type="GeneID" id="93979949"/>
<reference evidence="2 3" key="1">
    <citation type="submission" date="2020-08" db="EMBL/GenBank/DDBJ databases">
        <title>Sequencing the genomes of 1000 actinobacteria strains.</title>
        <authorList>
            <person name="Klenk H.-P."/>
        </authorList>
    </citation>
    <scope>NUCLEOTIDE SEQUENCE [LARGE SCALE GENOMIC DNA]</scope>
    <source>
        <strain evidence="2 3">DSM 41827</strain>
    </source>
</reference>
<dbReference type="AlphaFoldDB" id="A0A7W3RJN8"/>
<proteinExistence type="predicted"/>
<evidence type="ECO:0000313" key="3">
    <source>
        <dbReference type="Proteomes" id="UP000577386"/>
    </source>
</evidence>
<dbReference type="EMBL" id="JACJIJ010000002">
    <property type="protein sequence ID" value="MBA9052242.1"/>
    <property type="molecule type" value="Genomic_DNA"/>
</dbReference>
<evidence type="ECO:0000313" key="2">
    <source>
        <dbReference type="EMBL" id="MBA9052242.1"/>
    </source>
</evidence>
<dbReference type="InterPro" id="IPR018960">
    <property type="entry name" value="DUF1990"/>
</dbReference>
<dbReference type="Proteomes" id="UP000577386">
    <property type="component" value="Unassembled WGS sequence"/>
</dbReference>
<keyword evidence="3" id="KW-1185">Reference proteome</keyword>
<evidence type="ECO:0000259" key="1">
    <source>
        <dbReference type="Pfam" id="PF09348"/>
    </source>
</evidence>
<comment type="caution">
    <text evidence="2">The sequence shown here is derived from an EMBL/GenBank/DDBJ whole genome shotgun (WGS) entry which is preliminary data.</text>
</comment>
<gene>
    <name evidence="2" type="ORF">HDA42_001420</name>
</gene>
<protein>
    <submittedName>
        <fullName evidence="2">Uncharacterized protein (UPF0548 family)</fullName>
    </submittedName>
</protein>
<feature type="domain" description="DUF1990" evidence="1">
    <location>
        <begin position="36"/>
        <end position="194"/>
    </location>
</feature>
<organism evidence="2 3">
    <name type="scientific">Streptomyces murinus</name>
    <dbReference type="NCBI Taxonomy" id="33900"/>
    <lineage>
        <taxon>Bacteria</taxon>
        <taxon>Bacillati</taxon>
        <taxon>Actinomycetota</taxon>
        <taxon>Actinomycetes</taxon>
        <taxon>Kitasatosporales</taxon>
        <taxon>Streptomycetaceae</taxon>
        <taxon>Streptomyces</taxon>
    </lineage>
</organism>
<dbReference type="Pfam" id="PF09348">
    <property type="entry name" value="DUF1990"/>
    <property type="match status" value="1"/>
</dbReference>